<keyword evidence="1" id="KW-1133">Transmembrane helix</keyword>
<gene>
    <name evidence="3" type="ORF">HT99x_003800</name>
    <name evidence="2" type="ORF">HT99x_00958</name>
</gene>
<reference evidence="3" key="3">
    <citation type="submission" date="2021-06" db="EMBL/GenBank/DDBJ databases">
        <title>Genomic Description and Analysis of Intracellular Bacteria, Candidatus Berkiella cookevillensis and Candidatus Berkiella aquae.</title>
        <authorList>
            <person name="Kidane D.T."/>
            <person name="Mehari Y.T."/>
            <person name="Rice F.C."/>
            <person name="Arivett B.A."/>
            <person name="Farone A.L."/>
            <person name="Berk S.G."/>
            <person name="Farone M.B."/>
        </authorList>
    </citation>
    <scope>NUCLEOTIDE SEQUENCE</scope>
    <source>
        <strain evidence="3">HT99</strain>
    </source>
</reference>
<protein>
    <submittedName>
        <fullName evidence="2">Uncharacterized protein</fullName>
    </submittedName>
</protein>
<dbReference type="STRING" id="295108.HT99x_00958"/>
<sequence>MKLLSLTEIQKVSGGFDPADMLIGLLIVNIGLGIYNYTQINKTNSLISYMIDDIDFLYNWTIYQEAQLSLSPHYDEVRYLNLDQAYNMIPY</sequence>
<proteinExistence type="predicted"/>
<keyword evidence="4" id="KW-1185">Reference proteome</keyword>
<comment type="caution">
    <text evidence="2">The sequence shown here is derived from an EMBL/GenBank/DDBJ whole genome shotgun (WGS) entry which is preliminary data.</text>
</comment>
<evidence type="ECO:0000256" key="1">
    <source>
        <dbReference type="SAM" id="Phobius"/>
    </source>
</evidence>
<evidence type="ECO:0000313" key="4">
    <source>
        <dbReference type="Proteomes" id="UP000051497"/>
    </source>
</evidence>
<keyword evidence="1" id="KW-0472">Membrane</keyword>
<reference evidence="3" key="2">
    <citation type="journal article" date="2016" name="Genome Announc.">
        <title>Draft Genome Sequences of Two Novel Amoeba-Resistant Intranuclear Bacteria, 'Candidatus Berkiella cookevillensis' and 'Candidatus Berkiella aquae'.</title>
        <authorList>
            <person name="Mehari Y.T."/>
            <person name="Arivett B.A."/>
            <person name="Farone A.L."/>
            <person name="Gunderson J.H."/>
            <person name="Farone M.B."/>
        </authorList>
    </citation>
    <scope>NUCLEOTIDE SEQUENCE</scope>
    <source>
        <strain evidence="3">HT99</strain>
    </source>
</reference>
<dbReference type="RefSeq" id="WP_075065595.1">
    <property type="nucleotide sequence ID" value="NZ_LKAJ02000001.1"/>
</dbReference>
<reference evidence="2" key="1">
    <citation type="submission" date="2015-09" db="EMBL/GenBank/DDBJ databases">
        <title>Draft Genome Sequences of Two Novel Amoeba-resistant Intranuclear Bacteria, Candidatus Berkiella cookevillensis and Candidatus Berkiella aquae.</title>
        <authorList>
            <person name="Mehari Y.T."/>
            <person name="Arivett B.A."/>
            <person name="Farone A.L."/>
            <person name="Gunderson J.H."/>
            <person name="Farone M.B."/>
        </authorList>
    </citation>
    <scope>NUCLEOTIDE SEQUENCE [LARGE SCALE GENOMIC DNA]</scope>
    <source>
        <strain evidence="2">HT99</strain>
    </source>
</reference>
<organism evidence="2">
    <name type="scientific">Candidatus Berkiella aquae</name>
    <dbReference type="NCBI Taxonomy" id="295108"/>
    <lineage>
        <taxon>Bacteria</taxon>
        <taxon>Pseudomonadati</taxon>
        <taxon>Pseudomonadota</taxon>
        <taxon>Gammaproteobacteria</taxon>
        <taxon>Candidatus Berkiellales</taxon>
        <taxon>Candidatus Berkiellaceae</taxon>
        <taxon>Candidatus Berkiella</taxon>
    </lineage>
</organism>
<accession>A0A0Q9YM02</accession>
<dbReference type="EMBL" id="LKAJ02000001">
    <property type="protein sequence ID" value="MCS5710541.1"/>
    <property type="molecule type" value="Genomic_DNA"/>
</dbReference>
<name>A0A0Q9YM02_9GAMM</name>
<feature type="transmembrane region" description="Helical" evidence="1">
    <location>
        <begin position="21"/>
        <end position="38"/>
    </location>
</feature>
<evidence type="ECO:0000313" key="3">
    <source>
        <dbReference type="EMBL" id="MCS5710541.1"/>
    </source>
</evidence>
<dbReference type="EMBL" id="LKAJ01000003">
    <property type="protein sequence ID" value="KRG21766.1"/>
    <property type="molecule type" value="Genomic_DNA"/>
</dbReference>
<keyword evidence="1" id="KW-0812">Transmembrane</keyword>
<dbReference type="AlphaFoldDB" id="A0A0Q9YM02"/>
<dbReference type="Proteomes" id="UP000051497">
    <property type="component" value="Unassembled WGS sequence"/>
</dbReference>
<evidence type="ECO:0000313" key="2">
    <source>
        <dbReference type="EMBL" id="KRG21766.1"/>
    </source>
</evidence>